<keyword evidence="5" id="KW-1185">Reference proteome</keyword>
<dbReference type="InterPro" id="IPR007419">
    <property type="entry name" value="BFD-like_2Fe2S-bd_dom"/>
</dbReference>
<accession>A0ABW8EKT3</accession>
<dbReference type="Proteomes" id="UP001617351">
    <property type="component" value="Unassembled WGS sequence"/>
</dbReference>
<dbReference type="Gene3D" id="1.10.10.1100">
    <property type="entry name" value="BFD-like [2Fe-2S]-binding domain"/>
    <property type="match status" value="1"/>
</dbReference>
<dbReference type="PRINTS" id="PR00411">
    <property type="entry name" value="PNDRDTASEI"/>
</dbReference>
<reference evidence="4 5" key="1">
    <citation type="submission" date="2024-10" db="EMBL/GenBank/DDBJ databases">
        <title>The Natural Products Discovery Center: Release of the First 8490 Sequenced Strains for Exploring Actinobacteria Biosynthetic Diversity.</title>
        <authorList>
            <person name="Kalkreuter E."/>
            <person name="Kautsar S.A."/>
            <person name="Yang D."/>
            <person name="Bader C.D."/>
            <person name="Teijaro C.N."/>
            <person name="Fluegel L."/>
            <person name="Davis C.M."/>
            <person name="Simpson J.R."/>
            <person name="Lauterbach L."/>
            <person name="Steele A.D."/>
            <person name="Gui C."/>
            <person name="Meng S."/>
            <person name="Li G."/>
            <person name="Viehrig K."/>
            <person name="Ye F."/>
            <person name="Su P."/>
            <person name="Kiefer A.F."/>
            <person name="Nichols A."/>
            <person name="Cepeda A.J."/>
            <person name="Yan W."/>
            <person name="Fan B."/>
            <person name="Jiang Y."/>
            <person name="Adhikari A."/>
            <person name="Zheng C.-J."/>
            <person name="Schuster L."/>
            <person name="Cowan T.M."/>
            <person name="Smanski M.J."/>
            <person name="Chevrette M.G."/>
            <person name="De Carvalho L.P.S."/>
            <person name="Shen B."/>
        </authorList>
    </citation>
    <scope>NUCLEOTIDE SEQUENCE [LARGE SCALE GENOMIC DNA]</scope>
    <source>
        <strain evidence="4 5">NPDC087220</strain>
    </source>
</reference>
<dbReference type="Gene3D" id="3.50.50.60">
    <property type="entry name" value="FAD/NAD(P)-binding domain"/>
    <property type="match status" value="2"/>
</dbReference>
<dbReference type="Pfam" id="PF07992">
    <property type="entry name" value="Pyr_redox_2"/>
    <property type="match status" value="1"/>
</dbReference>
<keyword evidence="1" id="KW-0560">Oxidoreductase</keyword>
<comment type="caution">
    <text evidence="4">The sequence shown here is derived from an EMBL/GenBank/DDBJ whole genome shotgun (WGS) entry which is preliminary data.</text>
</comment>
<gene>
    <name evidence="4" type="ORF">ACIO7M_22570</name>
</gene>
<name>A0ABW8EKT3_STRT5</name>
<dbReference type="InterPro" id="IPR023753">
    <property type="entry name" value="FAD/NAD-binding_dom"/>
</dbReference>
<protein>
    <submittedName>
        <fullName evidence="4">NAD(P)/FAD-dependent oxidoreductase</fullName>
    </submittedName>
</protein>
<dbReference type="CDD" id="cd19946">
    <property type="entry name" value="GlpA-like_Fer2_BFD-like"/>
    <property type="match status" value="1"/>
</dbReference>
<dbReference type="InterPro" id="IPR051691">
    <property type="entry name" value="Metab_Enz_Cyan_OpOx_G3PDH"/>
</dbReference>
<sequence length="487" mass="49897">MPTSPSDLPGAGAADRPEEGYADLAVVGAGPAGLAAAVTAAGFGLRVTLLDAGERPGGQFYRHPAPQLGAERPEALHHGWAAFAARERALRGHTASGRVTYLPGHHVWTVVPQDAVQDAARRAPAAWVLHAVAGPEERAVAVRARAVLLATGSYERQLPFPGWTLPGVVGAGGAQAMLKGGLVLPGRRVVVAGSGPLLLAVAGSLASAGARVPAVVEAAAYTGYAPALPALLRNPAKLAEGAVYGGALLRHGVRLLTRHAVTEAHGTDRVEAVTVARLDADWRPLPGTARRIPCDAVAVGHGLVPQLELATGLGCATRRAADGTAALDLDALQRTSVPGIWSAGETGGIAGAQPALVEGEIAAHAVAGRPVPAALVRRRARLRAFADAMGRAHRPGEGWTGWLRDDTDVCRCEEVPAGRIREAVADLGARDARTAKLLTRAGMGWCQGRMCGPAVAALAGGEQAPDRRPLSCPVPMRLLAGLPPADG</sequence>
<dbReference type="PANTHER" id="PTHR42949:SF3">
    <property type="entry name" value="ANAEROBIC GLYCEROL-3-PHOSPHATE DEHYDROGENASE SUBUNIT B"/>
    <property type="match status" value="1"/>
</dbReference>
<dbReference type="PRINTS" id="PR00368">
    <property type="entry name" value="FADPNR"/>
</dbReference>
<dbReference type="RefSeq" id="WP_402383738.1">
    <property type="nucleotide sequence ID" value="NZ_JBIUYY010000010.1"/>
</dbReference>
<dbReference type="PANTHER" id="PTHR42949">
    <property type="entry name" value="ANAEROBIC GLYCEROL-3-PHOSPHATE DEHYDROGENASE SUBUNIT B"/>
    <property type="match status" value="1"/>
</dbReference>
<dbReference type="EMBL" id="JBIUYY010000010">
    <property type="protein sequence ID" value="MFJ2823874.1"/>
    <property type="molecule type" value="Genomic_DNA"/>
</dbReference>
<evidence type="ECO:0000313" key="5">
    <source>
        <dbReference type="Proteomes" id="UP001617351"/>
    </source>
</evidence>
<evidence type="ECO:0000259" key="2">
    <source>
        <dbReference type="Pfam" id="PF04324"/>
    </source>
</evidence>
<dbReference type="InterPro" id="IPR017224">
    <property type="entry name" value="Opine_Oxase_asu/HCN_bsu"/>
</dbReference>
<dbReference type="InterPro" id="IPR041854">
    <property type="entry name" value="BFD-like_2Fe2S-bd_dom_sf"/>
</dbReference>
<proteinExistence type="predicted"/>
<evidence type="ECO:0000256" key="1">
    <source>
        <dbReference type="ARBA" id="ARBA00023002"/>
    </source>
</evidence>
<dbReference type="InterPro" id="IPR036188">
    <property type="entry name" value="FAD/NAD-bd_sf"/>
</dbReference>
<feature type="domain" description="FAD/NAD(P)-binding" evidence="3">
    <location>
        <begin position="23"/>
        <end position="357"/>
    </location>
</feature>
<evidence type="ECO:0000313" key="4">
    <source>
        <dbReference type="EMBL" id="MFJ2823874.1"/>
    </source>
</evidence>
<dbReference type="SUPFAM" id="SSF51905">
    <property type="entry name" value="FAD/NAD(P)-binding domain"/>
    <property type="match status" value="1"/>
</dbReference>
<evidence type="ECO:0000259" key="3">
    <source>
        <dbReference type="Pfam" id="PF07992"/>
    </source>
</evidence>
<dbReference type="Pfam" id="PF04324">
    <property type="entry name" value="Fer2_BFD"/>
    <property type="match status" value="1"/>
</dbReference>
<feature type="domain" description="BFD-like [2Fe-2S]-binding" evidence="2">
    <location>
        <begin position="409"/>
        <end position="458"/>
    </location>
</feature>
<organism evidence="4 5">
    <name type="scientific">Streptomyces toxytricini</name>
    <name type="common">Actinomyces toxytricini</name>
    <dbReference type="NCBI Taxonomy" id="67369"/>
    <lineage>
        <taxon>Bacteria</taxon>
        <taxon>Bacillati</taxon>
        <taxon>Actinomycetota</taxon>
        <taxon>Actinomycetes</taxon>
        <taxon>Kitasatosporales</taxon>
        <taxon>Streptomycetaceae</taxon>
        <taxon>Streptomyces</taxon>
    </lineage>
</organism>
<dbReference type="PIRSF" id="PIRSF037495">
    <property type="entry name" value="Opine_OX_OoxA/HcnB"/>
    <property type="match status" value="1"/>
</dbReference>